<organism evidence="1 2">
    <name type="scientific">Limibacillus halophilus</name>
    <dbReference type="NCBI Taxonomy" id="1579333"/>
    <lineage>
        <taxon>Bacteria</taxon>
        <taxon>Pseudomonadati</taxon>
        <taxon>Pseudomonadota</taxon>
        <taxon>Alphaproteobacteria</taxon>
        <taxon>Rhodospirillales</taxon>
        <taxon>Rhodovibrionaceae</taxon>
        <taxon>Limibacillus</taxon>
    </lineage>
</organism>
<protein>
    <recommendedName>
        <fullName evidence="3">Sulfotransferase family protein</fullName>
    </recommendedName>
</protein>
<dbReference type="EMBL" id="JACHXA010000004">
    <property type="protein sequence ID" value="MBB3065510.1"/>
    <property type="molecule type" value="Genomic_DNA"/>
</dbReference>
<evidence type="ECO:0000313" key="2">
    <source>
        <dbReference type="Proteomes" id="UP000581135"/>
    </source>
</evidence>
<dbReference type="Proteomes" id="UP000581135">
    <property type="component" value="Unassembled WGS sequence"/>
</dbReference>
<evidence type="ECO:0008006" key="3">
    <source>
        <dbReference type="Google" id="ProtNLM"/>
    </source>
</evidence>
<reference evidence="1 2" key="1">
    <citation type="submission" date="2020-08" db="EMBL/GenBank/DDBJ databases">
        <title>Genomic Encyclopedia of Type Strains, Phase III (KMG-III): the genomes of soil and plant-associated and newly described type strains.</title>
        <authorList>
            <person name="Whitman W."/>
        </authorList>
    </citation>
    <scope>NUCLEOTIDE SEQUENCE [LARGE SCALE GENOMIC DNA]</scope>
    <source>
        <strain evidence="1 2">CECT 8803</strain>
    </source>
</reference>
<accession>A0A839SUZ7</accession>
<dbReference type="Gene3D" id="3.40.50.300">
    <property type="entry name" value="P-loop containing nucleotide triphosphate hydrolases"/>
    <property type="match status" value="1"/>
</dbReference>
<dbReference type="SUPFAM" id="SSF52540">
    <property type="entry name" value="P-loop containing nucleoside triphosphate hydrolases"/>
    <property type="match status" value="1"/>
</dbReference>
<evidence type="ECO:0000313" key="1">
    <source>
        <dbReference type="EMBL" id="MBB3065510.1"/>
    </source>
</evidence>
<proteinExistence type="predicted"/>
<gene>
    <name evidence="1" type="ORF">FHR98_001797</name>
</gene>
<dbReference type="InterPro" id="IPR027417">
    <property type="entry name" value="P-loop_NTPase"/>
</dbReference>
<dbReference type="AlphaFoldDB" id="A0A839SUZ7"/>
<sequence length="240" mass="27134">MESKASASREIESPCDVLRPSTSNAERTLCVLGLGGGGTSMVAGCLRLAGVSMGERLNEANNEDQEFHDLIQCRPLLDGAGNLLPERLEQFRAFIEYRNERHPVWGWKHPETLRILPQVLDRLRNPHLLYIFRDVHAVAQRNHKRLGLDHPLSLRASLGHLTAMVNAIEQLSAPTLLISYERCLRHPEKFLRLLSSFCGLELTQKDCQDLASFVRPDRVSGEIDAQARARDRAYYKPESD</sequence>
<dbReference type="RefSeq" id="WP_183416332.1">
    <property type="nucleotide sequence ID" value="NZ_JACHXA010000004.1"/>
</dbReference>
<keyword evidence="2" id="KW-1185">Reference proteome</keyword>
<comment type="caution">
    <text evidence="1">The sequence shown here is derived from an EMBL/GenBank/DDBJ whole genome shotgun (WGS) entry which is preliminary data.</text>
</comment>
<name>A0A839SUZ7_9PROT</name>